<dbReference type="SUPFAM" id="SSF109732">
    <property type="entry name" value="HBS1-like domain"/>
    <property type="match status" value="1"/>
</dbReference>
<feature type="compositionally biased region" description="Low complexity" evidence="6">
    <location>
        <begin position="430"/>
        <end position="445"/>
    </location>
</feature>
<feature type="region of interest" description="Disordered" evidence="6">
    <location>
        <begin position="358"/>
        <end position="386"/>
    </location>
</feature>
<dbReference type="OrthoDB" id="342024at2759"/>
<dbReference type="Gene3D" id="1.10.8.10">
    <property type="entry name" value="DNA helicase RuvA subunit, C-terminal domain"/>
    <property type="match status" value="1"/>
</dbReference>
<evidence type="ECO:0000256" key="1">
    <source>
        <dbReference type="ARBA" id="ARBA00004496"/>
    </source>
</evidence>
<dbReference type="Pfam" id="PF08938">
    <property type="entry name" value="HBS1_N"/>
    <property type="match status" value="1"/>
</dbReference>
<evidence type="ECO:0000256" key="4">
    <source>
        <dbReference type="ARBA" id="ARBA00022801"/>
    </source>
</evidence>
<comment type="subcellular location">
    <subcellularLocation>
        <location evidence="1">Cytoplasm</location>
    </subcellularLocation>
</comment>
<name>A0A6P5AFN2_BRABE</name>
<protein>
    <submittedName>
        <fullName evidence="9">Serine-rich adhesin for platelets-like isoform X1</fullName>
    </submittedName>
</protein>
<evidence type="ECO:0000256" key="5">
    <source>
        <dbReference type="ARBA" id="ARBA00022917"/>
    </source>
</evidence>
<feature type="region of interest" description="Disordered" evidence="6">
    <location>
        <begin position="767"/>
        <end position="790"/>
    </location>
</feature>
<evidence type="ECO:0000256" key="3">
    <source>
        <dbReference type="ARBA" id="ARBA00022553"/>
    </source>
</evidence>
<dbReference type="GeneID" id="109485911"/>
<proteinExistence type="predicted"/>
<gene>
    <name evidence="9" type="primary">LOC109485911</name>
</gene>
<feature type="compositionally biased region" description="Polar residues" evidence="6">
    <location>
        <begin position="358"/>
        <end position="380"/>
    </location>
</feature>
<keyword evidence="8" id="KW-1185">Reference proteome</keyword>
<dbReference type="AlphaFoldDB" id="A0A6P5AFN2"/>
<reference evidence="9" key="1">
    <citation type="submission" date="2025-08" db="UniProtKB">
        <authorList>
            <consortium name="RefSeq"/>
        </authorList>
    </citation>
    <scope>IDENTIFICATION</scope>
    <source>
        <tissue evidence="9">Gonad</tissue>
    </source>
</reference>
<dbReference type="GO" id="GO:0016787">
    <property type="term" value="F:hydrolase activity"/>
    <property type="evidence" value="ECO:0007669"/>
    <property type="project" value="UniProtKB-KW"/>
</dbReference>
<feature type="compositionally biased region" description="Acidic residues" evidence="6">
    <location>
        <begin position="63"/>
        <end position="73"/>
    </location>
</feature>
<feature type="compositionally biased region" description="Polar residues" evidence="6">
    <location>
        <begin position="486"/>
        <end position="513"/>
    </location>
</feature>
<dbReference type="InterPro" id="IPR037189">
    <property type="entry name" value="HBS1-like_N_sf"/>
</dbReference>
<feature type="region of interest" description="Disordered" evidence="6">
    <location>
        <begin position="459"/>
        <end position="513"/>
    </location>
</feature>
<evidence type="ECO:0000313" key="9">
    <source>
        <dbReference type="RefSeq" id="XP_019645154.1"/>
    </source>
</evidence>
<keyword evidence="5" id="KW-0648">Protein biosynthesis</keyword>
<accession>A0A6P5AFN2</accession>
<keyword evidence="4" id="KW-0378">Hydrolase</keyword>
<sequence length="790" mass="83334">MSRHRNIRSMNVHDEYEGYDDVYGHSVEDDYGVSPATEAQFMYRRSEAPRLSSFIEESKKESIEEEDEYDYDDHEDHDHSLSDSQTFQWPRLSDQNEARLRSCLEEIHNVIGDSVPQHILVDTVMKCDFDLEKALDAVLSLQDKPKEARPPPTAAAPPRTQEHTSVDLASPVGLLGLTTEVPTSDSQCSTAMSPTDIPPLLQSSLSSLSPPRSIISTKGNNLLNDKKMDNSPLMSLSQLAGVHLGSVDTAKTISPTQPAIGHSFGKLNPNISSKPVPHMVGSKDISVGSVRSPQRINNSTMSLSELANLHLGSDDEKMSTSPLGPIGGNLSGKIAHPQSVSIGSSNLPTLGALGSLSQVHQAPRKATTNTQTVNSPSTLSPLAVSGKDLNSDDKGLKIAAHGTASSLSTIDRSQHRIAVGKTKKVAEVETSGGLSTSPGLLSTPLSQLSSSPLGLGLGLLSGKNTSGSQSSSLPTGTSPPGLFPDISQSGSNPQKTLASLSGVSQTSSSKTTSLYGLDQSSVSLDKLGGGLSSTGQTGLQLTMMGSSSSGKLGAVSLSDYQFLGQGFGGDSLEGLGPLGSQRQASKTNFADGGNPTLPGSSLFGAISNNVGIGSSDGTKKGSSTLQLPLSSLCSTAGDVTVTSGLSGTTGGTHIDLSAALRKNEPMPLHLSIKTQAKAESSKILPVKRQMSEIDEAEYRPISPFYWEQNVSKEAMSQPSPFAQALCCKDCHYKQAGNHPRFSYYHQRKGQRSVSPVQVAQIVPFDFSTPSPDDVVKKKQKGAFTRPNDVG</sequence>
<dbReference type="InterPro" id="IPR015033">
    <property type="entry name" value="HBS1-like_N"/>
</dbReference>
<dbReference type="Proteomes" id="UP000515135">
    <property type="component" value="Unplaced"/>
</dbReference>
<feature type="compositionally biased region" description="Low complexity" evidence="6">
    <location>
        <begin position="459"/>
        <end position="480"/>
    </location>
</feature>
<feature type="region of interest" description="Disordered" evidence="6">
    <location>
        <begin position="142"/>
        <end position="165"/>
    </location>
</feature>
<organism evidence="8 9">
    <name type="scientific">Branchiostoma belcheri</name>
    <name type="common">Amphioxus</name>
    <dbReference type="NCBI Taxonomy" id="7741"/>
    <lineage>
        <taxon>Eukaryota</taxon>
        <taxon>Metazoa</taxon>
        <taxon>Chordata</taxon>
        <taxon>Cephalochordata</taxon>
        <taxon>Leptocardii</taxon>
        <taxon>Amphioxiformes</taxon>
        <taxon>Branchiostomatidae</taxon>
        <taxon>Branchiostoma</taxon>
    </lineage>
</organism>
<feature type="region of interest" description="Disordered" evidence="6">
    <location>
        <begin position="420"/>
        <end position="445"/>
    </location>
</feature>
<keyword evidence="3" id="KW-0597">Phosphoprotein</keyword>
<dbReference type="GO" id="GO:0006412">
    <property type="term" value="P:translation"/>
    <property type="evidence" value="ECO:0007669"/>
    <property type="project" value="UniProtKB-KW"/>
</dbReference>
<dbReference type="GO" id="GO:0005737">
    <property type="term" value="C:cytoplasm"/>
    <property type="evidence" value="ECO:0007669"/>
    <property type="project" value="UniProtKB-SubCell"/>
</dbReference>
<evidence type="ECO:0000259" key="7">
    <source>
        <dbReference type="Pfam" id="PF08938"/>
    </source>
</evidence>
<dbReference type="RefSeq" id="XP_019645154.1">
    <property type="nucleotide sequence ID" value="XM_019789595.1"/>
</dbReference>
<evidence type="ECO:0000313" key="8">
    <source>
        <dbReference type="Proteomes" id="UP000515135"/>
    </source>
</evidence>
<feature type="domain" description="HBS1-like protein N-terminal" evidence="7">
    <location>
        <begin position="68"/>
        <end position="147"/>
    </location>
</feature>
<feature type="region of interest" description="Disordered" evidence="6">
    <location>
        <begin position="55"/>
        <end position="86"/>
    </location>
</feature>
<evidence type="ECO:0000256" key="6">
    <source>
        <dbReference type="SAM" id="MobiDB-lite"/>
    </source>
</evidence>
<dbReference type="KEGG" id="bbel:109485911"/>
<evidence type="ECO:0000256" key="2">
    <source>
        <dbReference type="ARBA" id="ARBA00022490"/>
    </source>
</evidence>
<keyword evidence="2" id="KW-0963">Cytoplasm</keyword>